<evidence type="ECO:0000256" key="10">
    <source>
        <dbReference type="SAM" id="SignalP"/>
    </source>
</evidence>
<keyword evidence="6 8" id="KW-0472">Membrane</keyword>
<proteinExistence type="inferred from homology"/>
<comment type="subcellular location">
    <subcellularLocation>
        <location evidence="1 8">Cell outer membrane</location>
        <topology evidence="1 8">Multi-pass membrane protein</topology>
    </subcellularLocation>
</comment>
<dbReference type="Gene3D" id="2.170.130.10">
    <property type="entry name" value="TonB-dependent receptor, plug domain"/>
    <property type="match status" value="1"/>
</dbReference>
<dbReference type="Pfam" id="PF07715">
    <property type="entry name" value="Plug"/>
    <property type="match status" value="1"/>
</dbReference>
<feature type="chain" id="PRO_5011760504" evidence="10">
    <location>
        <begin position="30"/>
        <end position="1021"/>
    </location>
</feature>
<keyword evidence="2 8" id="KW-0813">Transport</keyword>
<dbReference type="InterPro" id="IPR008969">
    <property type="entry name" value="CarboxyPept-like_regulatory"/>
</dbReference>
<dbReference type="STRING" id="573321.SAMN04488505_105160"/>
<dbReference type="GO" id="GO:0009279">
    <property type="term" value="C:cell outer membrane"/>
    <property type="evidence" value="ECO:0007669"/>
    <property type="project" value="UniProtKB-SubCell"/>
</dbReference>
<protein>
    <submittedName>
        <fullName evidence="13">TonB-linked outer membrane protein, SusC/RagA family</fullName>
    </submittedName>
</protein>
<dbReference type="NCBIfam" id="TIGR04057">
    <property type="entry name" value="SusC_RagA_signa"/>
    <property type="match status" value="1"/>
</dbReference>
<evidence type="ECO:0000256" key="1">
    <source>
        <dbReference type="ARBA" id="ARBA00004571"/>
    </source>
</evidence>
<evidence type="ECO:0000256" key="8">
    <source>
        <dbReference type="PROSITE-ProRule" id="PRU01360"/>
    </source>
</evidence>
<evidence type="ECO:0000259" key="11">
    <source>
        <dbReference type="Pfam" id="PF00593"/>
    </source>
</evidence>
<evidence type="ECO:0000256" key="6">
    <source>
        <dbReference type="ARBA" id="ARBA00023136"/>
    </source>
</evidence>
<feature type="signal peptide" evidence="10">
    <location>
        <begin position="1"/>
        <end position="29"/>
    </location>
</feature>
<evidence type="ECO:0000256" key="9">
    <source>
        <dbReference type="RuleBase" id="RU003357"/>
    </source>
</evidence>
<evidence type="ECO:0000313" key="13">
    <source>
        <dbReference type="EMBL" id="SEM60401.1"/>
    </source>
</evidence>
<feature type="domain" description="TonB-dependent receptor-like beta-barrel" evidence="11">
    <location>
        <begin position="451"/>
        <end position="762"/>
    </location>
</feature>
<evidence type="ECO:0000256" key="4">
    <source>
        <dbReference type="ARBA" id="ARBA00022692"/>
    </source>
</evidence>
<dbReference type="NCBIfam" id="TIGR04056">
    <property type="entry name" value="OMP_RagA_SusC"/>
    <property type="match status" value="1"/>
</dbReference>
<evidence type="ECO:0000256" key="2">
    <source>
        <dbReference type="ARBA" id="ARBA00022448"/>
    </source>
</evidence>
<keyword evidence="10" id="KW-0732">Signal</keyword>
<dbReference type="InterPro" id="IPR023996">
    <property type="entry name" value="TonB-dep_OMP_SusC/RagA"/>
</dbReference>
<evidence type="ECO:0000259" key="12">
    <source>
        <dbReference type="Pfam" id="PF07715"/>
    </source>
</evidence>
<dbReference type="InterPro" id="IPR036942">
    <property type="entry name" value="Beta-barrel_TonB_sf"/>
</dbReference>
<dbReference type="RefSeq" id="WP_089916322.1">
    <property type="nucleotide sequence ID" value="NZ_FOBB01000005.1"/>
</dbReference>
<evidence type="ECO:0000313" key="14">
    <source>
        <dbReference type="Proteomes" id="UP000198984"/>
    </source>
</evidence>
<feature type="domain" description="TonB-dependent receptor plug" evidence="12">
    <location>
        <begin position="122"/>
        <end position="228"/>
    </location>
</feature>
<dbReference type="InterPro" id="IPR039426">
    <property type="entry name" value="TonB-dep_rcpt-like"/>
</dbReference>
<evidence type="ECO:0000256" key="7">
    <source>
        <dbReference type="ARBA" id="ARBA00023237"/>
    </source>
</evidence>
<keyword evidence="5 9" id="KW-0798">TonB box</keyword>
<keyword evidence="4 8" id="KW-0812">Transmembrane</keyword>
<evidence type="ECO:0000256" key="5">
    <source>
        <dbReference type="ARBA" id="ARBA00023077"/>
    </source>
</evidence>
<dbReference type="SUPFAM" id="SSF56935">
    <property type="entry name" value="Porins"/>
    <property type="match status" value="1"/>
</dbReference>
<dbReference type="InterPro" id="IPR000531">
    <property type="entry name" value="Beta-barrel_TonB"/>
</dbReference>
<dbReference type="InterPro" id="IPR012910">
    <property type="entry name" value="Plug_dom"/>
</dbReference>
<reference evidence="13 14" key="1">
    <citation type="submission" date="2016-10" db="EMBL/GenBank/DDBJ databases">
        <authorList>
            <person name="de Groot N.N."/>
        </authorList>
    </citation>
    <scope>NUCLEOTIDE SEQUENCE [LARGE SCALE GENOMIC DNA]</scope>
    <source>
        <strain evidence="13 14">DSM 21039</strain>
    </source>
</reference>
<dbReference type="Pfam" id="PF13715">
    <property type="entry name" value="CarbopepD_reg_2"/>
    <property type="match status" value="1"/>
</dbReference>
<keyword evidence="7 8" id="KW-0998">Cell outer membrane</keyword>
<comment type="similarity">
    <text evidence="8 9">Belongs to the TonB-dependent receptor family.</text>
</comment>
<name>A0A1H7ZQ44_9BACT</name>
<dbReference type="Pfam" id="PF00593">
    <property type="entry name" value="TonB_dep_Rec_b-barrel"/>
    <property type="match status" value="1"/>
</dbReference>
<dbReference type="InterPro" id="IPR037066">
    <property type="entry name" value="Plug_dom_sf"/>
</dbReference>
<organism evidence="13 14">
    <name type="scientific">Chitinophaga rupis</name>
    <dbReference type="NCBI Taxonomy" id="573321"/>
    <lineage>
        <taxon>Bacteria</taxon>
        <taxon>Pseudomonadati</taxon>
        <taxon>Bacteroidota</taxon>
        <taxon>Chitinophagia</taxon>
        <taxon>Chitinophagales</taxon>
        <taxon>Chitinophagaceae</taxon>
        <taxon>Chitinophaga</taxon>
    </lineage>
</organism>
<dbReference type="OrthoDB" id="9768177at2"/>
<dbReference type="AlphaFoldDB" id="A0A1H7ZQ44"/>
<dbReference type="PROSITE" id="PS52016">
    <property type="entry name" value="TONB_DEPENDENT_REC_3"/>
    <property type="match status" value="1"/>
</dbReference>
<evidence type="ECO:0000256" key="3">
    <source>
        <dbReference type="ARBA" id="ARBA00022452"/>
    </source>
</evidence>
<dbReference type="EMBL" id="FOBB01000005">
    <property type="protein sequence ID" value="SEM60401.1"/>
    <property type="molecule type" value="Genomic_DNA"/>
</dbReference>
<gene>
    <name evidence="13" type="ORF">SAMN04488505_105160</name>
</gene>
<dbReference type="SUPFAM" id="SSF49464">
    <property type="entry name" value="Carboxypeptidase regulatory domain-like"/>
    <property type="match status" value="1"/>
</dbReference>
<keyword evidence="14" id="KW-1185">Reference proteome</keyword>
<dbReference type="Proteomes" id="UP000198984">
    <property type="component" value="Unassembled WGS sequence"/>
</dbReference>
<keyword evidence="3 8" id="KW-1134">Transmembrane beta strand</keyword>
<dbReference type="Gene3D" id="2.60.40.1120">
    <property type="entry name" value="Carboxypeptidase-like, regulatory domain"/>
    <property type="match status" value="1"/>
</dbReference>
<dbReference type="InterPro" id="IPR023997">
    <property type="entry name" value="TonB-dep_OMP_SusC/RagA_CS"/>
</dbReference>
<accession>A0A1H7ZQ44</accession>
<dbReference type="Gene3D" id="2.40.170.20">
    <property type="entry name" value="TonB-dependent receptor, beta-barrel domain"/>
    <property type="match status" value="1"/>
</dbReference>
<sequence>MPRSTTRSWKKIPLITLLLAILQVSSSYGQQQLTVTGTVTSKDDGLPLPGVAVSIKNTSQGIATDASGKFSISASKGSVLVFKALGFTPQEVSVNDGLMNVVMESSQSNLNEVVVIGYGTVKKKDLTGAIANIKGADIKAQGVSDVTRSLQGKLPGVTIESAGGNPGSGTRILIRGVGTLGNAAPLYIVDGVPVASINNLSQLDIQSVDVLKDASAAAIYGSRAANGVVLVTTRTGQNGKAVVQMNANYGIQRIAHKLDVLDAQQWAKVSNTAHDAAGLPRLDIARNPDSLGAGTDWQDAIYRTAPVQQYQLLVNGGNQYSNYSVSGSYTKQDGIVKVTGYDRYNLRVKSETTKGRFRFGETVLLTKEKTTNMAGGWGGQGGNPVGSAAKMIPVFQIYDTSALGGYAGAYGPVVNVANPIAQLNLENITKASSSILTNVFGEVTLIPGLVYKLNMGYTSNFITNDDYYKRYVVGTLFTHPTNDLTQSKEQTNLLLLENTLNYTKTLGKSNIQALVGYTYQKTNYTYLLSARTDLPDGLKNIDAGAGTSTTGGNSTESSLLSTLGRVIYSYDDRYLLTASIRRDGSSRFGSSNRYGSFPSVALGWNISNERFFTSLNNAISHLKLRGSYGVLGNQEIGDYQYSAAVASNINYVTGADQQKWFGAIQTSFSSPNIKWENTKTANVGLDAGFLKGRLNITADYFIKTTDDVLLNVPIPGSAGSTANPVVNAGRLRNNGFELGFNYSDHAGELNYSVFGAFSKVNNKVLELGTGSQQIFGGQPTHHGASSTLTEAGGPITAFYLIKADGIFNSQEEIDAYNKNGTLIQPNAAPGDIKFFDANGDGQISDEDKVYAGSPFPSFEYGFGINASFRNFDLNAYFQGTHGNKIYNGLRQDLESMSLEFNYATSTLNAWTPEKHTDIPRAVTNDPNFNDRTSTRFLESGSYLRMKTLQIGYTIGDVLKSKFRITSLRAYISADNLFTVTSYKGFNPDIGRTGSIFDRGVDYGHVAYPIARTLSFGLQLTL</sequence>